<organism evidence="3 4">
    <name type="scientific">Morganella morganii</name>
    <name type="common">Proteus morganii</name>
    <dbReference type="NCBI Taxonomy" id="582"/>
    <lineage>
        <taxon>Bacteria</taxon>
        <taxon>Pseudomonadati</taxon>
        <taxon>Pseudomonadota</taxon>
        <taxon>Gammaproteobacteria</taxon>
        <taxon>Enterobacterales</taxon>
        <taxon>Morganellaceae</taxon>
        <taxon>Morganella</taxon>
    </lineage>
</organism>
<evidence type="ECO:0000259" key="2">
    <source>
        <dbReference type="Pfam" id="PF00419"/>
    </source>
</evidence>
<dbReference type="InterPro" id="IPR000259">
    <property type="entry name" value="Adhesion_dom_fimbrial"/>
</dbReference>
<dbReference type="Gene3D" id="2.60.40.1090">
    <property type="entry name" value="Fimbrial-type adhesion domain"/>
    <property type="match status" value="1"/>
</dbReference>
<dbReference type="InterPro" id="IPR036937">
    <property type="entry name" value="Adhesion_dom_fimbrial_sf"/>
</dbReference>
<feature type="chain" id="PRO_5002332316" evidence="1">
    <location>
        <begin position="21"/>
        <end position="164"/>
    </location>
</feature>
<sequence length="164" mass="17557">MKWCSRTLAIITFISAPLYAADVTITVNGRVVAKPCIVATENANVELGDLYTRDLKRPGNASKWHDVNLKLTGCPLGTGAVTARISGDTDTTGYFKNQGTASGIQIEVQDDNNNTYKNGDSKTVAVNEIAHTADFPFKVRAMTVNGGAGQGTVDALLTITYTWQ</sequence>
<evidence type="ECO:0000313" key="3">
    <source>
        <dbReference type="EMBL" id="KJF77475.1"/>
    </source>
</evidence>
<dbReference type="InterPro" id="IPR050263">
    <property type="entry name" value="Bact_Fimbrial_Adh_Pro"/>
</dbReference>
<feature type="signal peptide" evidence="1">
    <location>
        <begin position="1"/>
        <end position="20"/>
    </location>
</feature>
<dbReference type="PANTHER" id="PTHR33420">
    <property type="entry name" value="FIMBRIAL SUBUNIT ELFA-RELATED"/>
    <property type="match status" value="1"/>
</dbReference>
<feature type="domain" description="Fimbrial-type adhesion" evidence="2">
    <location>
        <begin position="26"/>
        <end position="162"/>
    </location>
</feature>
<dbReference type="PANTHER" id="PTHR33420:SF27">
    <property type="entry name" value="PROTEIN FIMG"/>
    <property type="match status" value="1"/>
</dbReference>
<accession>A0A0D8L6F7</accession>
<dbReference type="GO" id="GO:0043709">
    <property type="term" value="P:cell adhesion involved in single-species biofilm formation"/>
    <property type="evidence" value="ECO:0007669"/>
    <property type="project" value="TreeGrafter"/>
</dbReference>
<comment type="caution">
    <text evidence="3">The sequence shown here is derived from an EMBL/GenBank/DDBJ whole genome shotgun (WGS) entry which is preliminary data.</text>
</comment>
<protein>
    <submittedName>
        <fullName evidence="3">Fimbrial protein</fullName>
    </submittedName>
</protein>
<evidence type="ECO:0000256" key="1">
    <source>
        <dbReference type="SAM" id="SignalP"/>
    </source>
</evidence>
<dbReference type="SUPFAM" id="SSF49401">
    <property type="entry name" value="Bacterial adhesins"/>
    <property type="match status" value="1"/>
</dbReference>
<dbReference type="PATRIC" id="fig|582.24.peg.3886"/>
<name>A0A0D8L6F7_MORMO</name>
<gene>
    <name evidence="3" type="ORF">UA45_12355</name>
</gene>
<keyword evidence="1" id="KW-0732">Signal</keyword>
<dbReference type="Pfam" id="PF00419">
    <property type="entry name" value="Fimbrial"/>
    <property type="match status" value="1"/>
</dbReference>
<evidence type="ECO:0000313" key="4">
    <source>
        <dbReference type="Proteomes" id="UP000032582"/>
    </source>
</evidence>
<dbReference type="Proteomes" id="UP000032582">
    <property type="component" value="Unassembled WGS sequence"/>
</dbReference>
<reference evidence="3 4" key="1">
    <citation type="submission" date="2015-02" db="EMBL/GenBank/DDBJ databases">
        <title>Whole genome shotgun sequencing of cultured foodborne pathogen.</title>
        <authorList>
            <person name="Timme R."/>
            <person name="Allard M.W."/>
            <person name="Strain E."/>
            <person name="Evans P.S."/>
            <person name="Brown E."/>
        </authorList>
    </citation>
    <scope>NUCLEOTIDE SEQUENCE [LARGE SCALE GENOMIC DNA]</scope>
    <source>
        <strain evidence="3 4">GCSL-TSO-24</strain>
    </source>
</reference>
<dbReference type="AlphaFoldDB" id="A0A0D8L6F7"/>
<proteinExistence type="predicted"/>
<dbReference type="GO" id="GO:0009289">
    <property type="term" value="C:pilus"/>
    <property type="evidence" value="ECO:0007669"/>
    <property type="project" value="InterPro"/>
</dbReference>
<dbReference type="EMBL" id="JZSH01000138">
    <property type="protein sequence ID" value="KJF77475.1"/>
    <property type="molecule type" value="Genomic_DNA"/>
</dbReference>
<dbReference type="InterPro" id="IPR008966">
    <property type="entry name" value="Adhesion_dom_sf"/>
</dbReference>